<evidence type="ECO:0000256" key="4">
    <source>
        <dbReference type="ARBA" id="ARBA00023136"/>
    </source>
</evidence>
<comment type="subcellular location">
    <subcellularLocation>
        <location evidence="1">Membrane</location>
        <topology evidence="1">Multi-pass membrane protein</topology>
    </subcellularLocation>
</comment>
<sequence length="473" mass="53369">MGRESVTVGATVLILLLFGITSVIVPSNAYARNSHELYSKLFDNYTSILRPVQNENETVRVSVRFLLRGISEFDEVGGQLSMASAVDLRWRDQALGWNRSKYYPRALVLPESQIWTPRLALSNPTDRLLLFFEDSFPVRVNSDGSVIWLQGGTITSTCLPNVEKYPFDVHKCYLVILAIPYTRPEVQLYPVMDLSNFEKFGEWALGNASVKEQLFGGFFSSIVISLEIKRRPEFSLLSTILPILFLGVLNACVFLLPPEQGERVSYALTVLLSFAVFLSIISSVMPKNSEPVPILCYIVTAMMAMSGLSTLCTVICLRWFFADQRKTVPYLLQVLCRRCKRGRGHQNSGFNHDAVSPSQNQTLPSNRVEYETNVTWRDVSATFDMSSVTGSSHLHRSVKWNCTLTSTSISQVELFLHIYIDQSRGTVPSPSYRSVKCNCTVTSKSISKEELYRHLHIDQSRVTVPSHIYRSVN</sequence>
<evidence type="ECO:0000259" key="7">
    <source>
        <dbReference type="Pfam" id="PF02932"/>
    </source>
</evidence>
<dbReference type="GO" id="GO:0004888">
    <property type="term" value="F:transmembrane signaling receptor activity"/>
    <property type="evidence" value="ECO:0007669"/>
    <property type="project" value="InterPro"/>
</dbReference>
<evidence type="ECO:0000313" key="8">
    <source>
        <dbReference type="EMBL" id="OWF49238.1"/>
    </source>
</evidence>
<feature type="transmembrane region" description="Helical" evidence="5">
    <location>
        <begin position="263"/>
        <end position="282"/>
    </location>
</feature>
<dbReference type="CDD" id="cd19051">
    <property type="entry name" value="LGIC_TM_cation"/>
    <property type="match status" value="1"/>
</dbReference>
<keyword evidence="9" id="KW-1185">Reference proteome</keyword>
<comment type="caution">
    <text evidence="8">The sequence shown here is derived from an EMBL/GenBank/DDBJ whole genome shotgun (WGS) entry which is preliminary data.</text>
</comment>
<dbReference type="PANTHER" id="PTHR18945">
    <property type="entry name" value="NEUROTRANSMITTER GATED ION CHANNEL"/>
    <property type="match status" value="1"/>
</dbReference>
<evidence type="ECO:0000256" key="1">
    <source>
        <dbReference type="ARBA" id="ARBA00004141"/>
    </source>
</evidence>
<keyword evidence="8" id="KW-0675">Receptor</keyword>
<feature type="transmembrane region" description="Helical" evidence="5">
    <location>
        <begin position="6"/>
        <end position="25"/>
    </location>
</feature>
<dbReference type="GO" id="GO:0005230">
    <property type="term" value="F:extracellular ligand-gated monoatomic ion channel activity"/>
    <property type="evidence" value="ECO:0007669"/>
    <property type="project" value="InterPro"/>
</dbReference>
<dbReference type="InterPro" id="IPR038050">
    <property type="entry name" value="Neuro_actylchol_rec"/>
</dbReference>
<reference evidence="8 9" key="1">
    <citation type="journal article" date="2017" name="Nat. Ecol. Evol.">
        <title>Scallop genome provides insights into evolution of bilaterian karyotype and development.</title>
        <authorList>
            <person name="Wang S."/>
            <person name="Zhang J."/>
            <person name="Jiao W."/>
            <person name="Li J."/>
            <person name="Xun X."/>
            <person name="Sun Y."/>
            <person name="Guo X."/>
            <person name="Huan P."/>
            <person name="Dong B."/>
            <person name="Zhang L."/>
            <person name="Hu X."/>
            <person name="Sun X."/>
            <person name="Wang J."/>
            <person name="Zhao C."/>
            <person name="Wang Y."/>
            <person name="Wang D."/>
            <person name="Huang X."/>
            <person name="Wang R."/>
            <person name="Lv J."/>
            <person name="Li Y."/>
            <person name="Zhang Z."/>
            <person name="Liu B."/>
            <person name="Lu W."/>
            <person name="Hui Y."/>
            <person name="Liang J."/>
            <person name="Zhou Z."/>
            <person name="Hou R."/>
            <person name="Li X."/>
            <person name="Liu Y."/>
            <person name="Li H."/>
            <person name="Ning X."/>
            <person name="Lin Y."/>
            <person name="Zhao L."/>
            <person name="Xing Q."/>
            <person name="Dou J."/>
            <person name="Li Y."/>
            <person name="Mao J."/>
            <person name="Guo H."/>
            <person name="Dou H."/>
            <person name="Li T."/>
            <person name="Mu C."/>
            <person name="Jiang W."/>
            <person name="Fu Q."/>
            <person name="Fu X."/>
            <person name="Miao Y."/>
            <person name="Liu J."/>
            <person name="Yu Q."/>
            <person name="Li R."/>
            <person name="Liao H."/>
            <person name="Li X."/>
            <person name="Kong Y."/>
            <person name="Jiang Z."/>
            <person name="Chourrout D."/>
            <person name="Li R."/>
            <person name="Bao Z."/>
        </authorList>
    </citation>
    <scope>NUCLEOTIDE SEQUENCE [LARGE SCALE GENOMIC DNA]</scope>
    <source>
        <strain evidence="8 9">PY_sf001</strain>
    </source>
</reference>
<feature type="transmembrane region" description="Helical" evidence="5">
    <location>
        <begin position="234"/>
        <end position="257"/>
    </location>
</feature>
<feature type="domain" description="Neurotransmitter-gated ion-channel transmembrane" evidence="7">
    <location>
        <begin position="239"/>
        <end position="363"/>
    </location>
</feature>
<organism evidence="8 9">
    <name type="scientific">Mizuhopecten yessoensis</name>
    <name type="common">Japanese scallop</name>
    <name type="synonym">Patinopecten yessoensis</name>
    <dbReference type="NCBI Taxonomy" id="6573"/>
    <lineage>
        <taxon>Eukaryota</taxon>
        <taxon>Metazoa</taxon>
        <taxon>Spiralia</taxon>
        <taxon>Lophotrochozoa</taxon>
        <taxon>Mollusca</taxon>
        <taxon>Bivalvia</taxon>
        <taxon>Autobranchia</taxon>
        <taxon>Pteriomorphia</taxon>
        <taxon>Pectinida</taxon>
        <taxon>Pectinoidea</taxon>
        <taxon>Pectinidae</taxon>
        <taxon>Mizuhopecten</taxon>
    </lineage>
</organism>
<dbReference type="InterPro" id="IPR036719">
    <property type="entry name" value="Neuro-gated_channel_TM_sf"/>
</dbReference>
<protein>
    <submittedName>
        <fullName evidence="8">Neuronal acetylcholine receptor subunit alpha-9</fullName>
    </submittedName>
</protein>
<name>A0A210QKG8_MIZYE</name>
<proteinExistence type="predicted"/>
<dbReference type="Gene3D" id="2.70.170.10">
    <property type="entry name" value="Neurotransmitter-gated ion-channel ligand-binding domain"/>
    <property type="match status" value="1"/>
</dbReference>
<evidence type="ECO:0000259" key="6">
    <source>
        <dbReference type="Pfam" id="PF02931"/>
    </source>
</evidence>
<evidence type="ECO:0000256" key="5">
    <source>
        <dbReference type="SAM" id="Phobius"/>
    </source>
</evidence>
<feature type="transmembrane region" description="Helical" evidence="5">
    <location>
        <begin position="294"/>
        <end position="321"/>
    </location>
</feature>
<dbReference type="Gene3D" id="1.20.58.390">
    <property type="entry name" value="Neurotransmitter-gated ion-channel transmembrane domain"/>
    <property type="match status" value="1"/>
</dbReference>
<keyword evidence="2 5" id="KW-0812">Transmembrane</keyword>
<dbReference type="InterPro" id="IPR006201">
    <property type="entry name" value="Neur_channel"/>
</dbReference>
<dbReference type="Pfam" id="PF02932">
    <property type="entry name" value="Neur_chan_memb"/>
    <property type="match status" value="1"/>
</dbReference>
<evidence type="ECO:0000256" key="2">
    <source>
        <dbReference type="ARBA" id="ARBA00022692"/>
    </source>
</evidence>
<dbReference type="InterPro" id="IPR006202">
    <property type="entry name" value="Neur_chan_lig-bd"/>
</dbReference>
<dbReference type="SUPFAM" id="SSF63712">
    <property type="entry name" value="Nicotinic receptor ligand binding domain-like"/>
    <property type="match status" value="1"/>
</dbReference>
<dbReference type="Proteomes" id="UP000242188">
    <property type="component" value="Unassembled WGS sequence"/>
</dbReference>
<feature type="domain" description="Neurotransmitter-gated ion-channel ligand-binding" evidence="6">
    <location>
        <begin position="35"/>
        <end position="232"/>
    </location>
</feature>
<dbReference type="Pfam" id="PF02931">
    <property type="entry name" value="Neur_chan_LBD"/>
    <property type="match status" value="1"/>
</dbReference>
<dbReference type="CDD" id="cd18989">
    <property type="entry name" value="LGIC_ECD_cation"/>
    <property type="match status" value="1"/>
</dbReference>
<keyword evidence="3 5" id="KW-1133">Transmembrane helix</keyword>
<dbReference type="STRING" id="6573.A0A210QKG8"/>
<dbReference type="EMBL" id="NEDP02003190">
    <property type="protein sequence ID" value="OWF49238.1"/>
    <property type="molecule type" value="Genomic_DNA"/>
</dbReference>
<dbReference type="InterPro" id="IPR006029">
    <property type="entry name" value="Neurotrans-gated_channel_TM"/>
</dbReference>
<dbReference type="GO" id="GO:0016020">
    <property type="term" value="C:membrane"/>
    <property type="evidence" value="ECO:0007669"/>
    <property type="project" value="UniProtKB-SubCell"/>
</dbReference>
<dbReference type="OrthoDB" id="6123091at2759"/>
<dbReference type="AlphaFoldDB" id="A0A210QKG8"/>
<dbReference type="SUPFAM" id="SSF90112">
    <property type="entry name" value="Neurotransmitter-gated ion-channel transmembrane pore"/>
    <property type="match status" value="1"/>
</dbReference>
<gene>
    <name evidence="8" type="ORF">KP79_PYT05055</name>
</gene>
<accession>A0A210QKG8</accession>
<evidence type="ECO:0000256" key="3">
    <source>
        <dbReference type="ARBA" id="ARBA00022989"/>
    </source>
</evidence>
<keyword evidence="4 5" id="KW-0472">Membrane</keyword>
<evidence type="ECO:0000313" key="9">
    <source>
        <dbReference type="Proteomes" id="UP000242188"/>
    </source>
</evidence>
<dbReference type="InterPro" id="IPR036734">
    <property type="entry name" value="Neur_chan_lig-bd_sf"/>
</dbReference>